<evidence type="ECO:0000313" key="2">
    <source>
        <dbReference type="Proteomes" id="UP001369086"/>
    </source>
</evidence>
<sequence length="94" mass="10882">MNYTRREMLTLCGRVQIRKLSVSSIVCQNLQAKNGEELLITCPRPLPKKLKVIRQKNKESLFKEPLYPTVQIWDSVGISIDTLFIEIREFCSAL</sequence>
<protein>
    <submittedName>
        <fullName evidence="1">Uncharacterized protein</fullName>
    </submittedName>
</protein>
<keyword evidence="2" id="KW-1185">Reference proteome</keyword>
<dbReference type="Proteomes" id="UP001369086">
    <property type="component" value="Unassembled WGS sequence"/>
</dbReference>
<accession>A0ABR0YJ40</accession>
<name>A0ABR0YJ40_HUSHU</name>
<reference evidence="1 2" key="1">
    <citation type="submission" date="2021-05" db="EMBL/GenBank/DDBJ databases">
        <authorList>
            <person name="Zahm M."/>
            <person name="Klopp C."/>
            <person name="Cabau C."/>
            <person name="Kuhl H."/>
            <person name="Suciu R."/>
            <person name="Ciorpac M."/>
            <person name="Holostenco D."/>
            <person name="Gessner J."/>
            <person name="Wuertz S."/>
            <person name="Hohne C."/>
            <person name="Stock M."/>
            <person name="Gislard M."/>
            <person name="Lluch J."/>
            <person name="Milhes M."/>
            <person name="Lampietro C."/>
            <person name="Lopez Roques C."/>
            <person name="Donnadieu C."/>
            <person name="Du K."/>
            <person name="Schartl M."/>
            <person name="Guiguen Y."/>
        </authorList>
    </citation>
    <scope>NUCLEOTIDE SEQUENCE [LARGE SCALE GENOMIC DNA]</scope>
    <source>
        <strain evidence="1">Hh-F2</strain>
        <tissue evidence="1">Blood</tissue>
    </source>
</reference>
<evidence type="ECO:0000313" key="1">
    <source>
        <dbReference type="EMBL" id="KAK6472414.1"/>
    </source>
</evidence>
<comment type="caution">
    <text evidence="1">The sequence shown here is derived from an EMBL/GenBank/DDBJ whole genome shotgun (WGS) entry which is preliminary data.</text>
</comment>
<proteinExistence type="predicted"/>
<organism evidence="1 2">
    <name type="scientific">Huso huso</name>
    <name type="common">Beluga</name>
    <name type="synonym">Acipenser huso</name>
    <dbReference type="NCBI Taxonomy" id="61971"/>
    <lineage>
        <taxon>Eukaryota</taxon>
        <taxon>Metazoa</taxon>
        <taxon>Chordata</taxon>
        <taxon>Craniata</taxon>
        <taxon>Vertebrata</taxon>
        <taxon>Euteleostomi</taxon>
        <taxon>Actinopterygii</taxon>
        <taxon>Chondrostei</taxon>
        <taxon>Acipenseriformes</taxon>
        <taxon>Acipenseridae</taxon>
        <taxon>Huso</taxon>
    </lineage>
</organism>
<dbReference type="EMBL" id="JAHFZB010000029">
    <property type="protein sequence ID" value="KAK6472414.1"/>
    <property type="molecule type" value="Genomic_DNA"/>
</dbReference>
<gene>
    <name evidence="1" type="ORF">HHUSO_G28145</name>
</gene>